<feature type="transmembrane region" description="Helical" evidence="6">
    <location>
        <begin position="343"/>
        <end position="367"/>
    </location>
</feature>
<keyword evidence="4 6" id="KW-1133">Transmembrane helix</keyword>
<dbReference type="PANTHER" id="PTHR30287">
    <property type="entry name" value="MEMBRANE COMPONENT OF PREDICTED ABC SUPERFAMILY METABOLITE UPTAKE TRANSPORTER"/>
    <property type="match status" value="1"/>
</dbReference>
<sequence>MRWLLLAGRRALLREPLQLLIAVAGIALGVAVVVAVDVANRAARDALDDAVTRVAGAATHQVVPAGDDLPESVYRRLRVRVGVARAMPVVSGDVTVAGRRYRLLGIDPLVAGPFRTGVGAEADAPLAPMLVHGDRIAVTTATARALGVARGDVLWLDAAGGRHRVRVERVLATVGGRLDGVILTDIAAAQELLDRVGRLSRIDLIADAATAARVRGALPPGVRLFPAGQRRAGLAGMTRAFHVNLRAMSLLALAVGLFLVLNTMSFLVVRRRGMLATLRAVGATRGQVVVQVLADAARLAAAGTLLGLPLGAGLGVGLSGLVATTVDRLYLSIPTVDPWQPTALVAGALLGLAGPLAAALPAALEAAGVTPRAGLARAHLEARAWRSASRMAAAGVLAGVAGTVVILRTSGLIGGFAGLFAVILGSALLAPAWVRLAARVGGVAGPLGWRLAVRGASASLSRTGVAVAALSVAVATVIGVATMIGSFRTSVVDWLDASLRSDLYIDADAGVPARFAERVKVMPGVARVTRGARRRLAVADGEITVRGVSVTAADRRAYPVVRGGPDTWRAFSEGRAVLLSEPLAARLGRGPGDALTLPSLDGPETVKVAGVYRDYANVRGTVLMRLGLFRRFWGVARLDGIGVVAAPGTDVDALAARVRARLPAGATLVDNATVRRRSLAVFDQTFRVTRVLQLLAAVVAFVGVLGALMALQLERVREFAVLRALGLTRRGLAGQVLAQSGFLGVAAGIWAVPLGLVLAWLLVAVINRRAFGWGLVLELQPAALAQGVALAVAAAVLAAAWPAWRLARQIPAAGLRGD</sequence>
<protein>
    <recommendedName>
        <fullName evidence="10">FtsX-like permease family</fullName>
    </recommendedName>
</protein>
<gene>
    <name evidence="9" type="ORF">KBTEX_01432</name>
</gene>
<feature type="transmembrane region" description="Helical" evidence="6">
    <location>
        <begin position="388"/>
        <end position="407"/>
    </location>
</feature>
<reference evidence="9" key="1">
    <citation type="submission" date="2019-06" db="EMBL/GenBank/DDBJ databases">
        <authorList>
            <person name="Murdoch R.W."/>
            <person name="Fathepure B."/>
        </authorList>
    </citation>
    <scope>NUCLEOTIDE SEQUENCE</scope>
</reference>
<dbReference type="PANTHER" id="PTHR30287:SF2">
    <property type="entry name" value="BLL1001 PROTEIN"/>
    <property type="match status" value="1"/>
</dbReference>
<feature type="domain" description="MacB-like periplasmic core" evidence="8">
    <location>
        <begin position="463"/>
        <end position="660"/>
    </location>
</feature>
<organism evidence="9">
    <name type="scientific">uncultured organism</name>
    <dbReference type="NCBI Taxonomy" id="155900"/>
    <lineage>
        <taxon>unclassified sequences</taxon>
        <taxon>environmental samples</taxon>
    </lineage>
</organism>
<feature type="transmembrane region" description="Helical" evidence="6">
    <location>
        <begin position="413"/>
        <end position="434"/>
    </location>
</feature>
<evidence type="ECO:0008006" key="10">
    <source>
        <dbReference type="Google" id="ProtNLM"/>
    </source>
</evidence>
<keyword evidence="3 6" id="KW-0812">Transmembrane</keyword>
<dbReference type="InterPro" id="IPR025857">
    <property type="entry name" value="MacB_PCD"/>
</dbReference>
<evidence type="ECO:0000256" key="1">
    <source>
        <dbReference type="ARBA" id="ARBA00004651"/>
    </source>
</evidence>
<feature type="transmembrane region" description="Helical" evidence="6">
    <location>
        <begin position="299"/>
        <end position="323"/>
    </location>
</feature>
<feature type="transmembrane region" description="Helical" evidence="6">
    <location>
        <begin position="783"/>
        <end position="804"/>
    </location>
</feature>
<evidence type="ECO:0000256" key="6">
    <source>
        <dbReference type="SAM" id="Phobius"/>
    </source>
</evidence>
<dbReference type="Pfam" id="PF02687">
    <property type="entry name" value="FtsX"/>
    <property type="match status" value="2"/>
</dbReference>
<feature type="domain" description="ABC3 transporter permease C-terminal" evidence="7">
    <location>
        <begin position="694"/>
        <end position="809"/>
    </location>
</feature>
<dbReference type="InterPro" id="IPR038766">
    <property type="entry name" value="Membrane_comp_ABC_pdt"/>
</dbReference>
<feature type="domain" description="ABC3 transporter permease C-terminal" evidence="7">
    <location>
        <begin position="247"/>
        <end position="363"/>
    </location>
</feature>
<feature type="transmembrane region" description="Helical" evidence="6">
    <location>
        <begin position="691"/>
        <end position="711"/>
    </location>
</feature>
<evidence type="ECO:0000256" key="4">
    <source>
        <dbReference type="ARBA" id="ARBA00022989"/>
    </source>
</evidence>
<comment type="subcellular location">
    <subcellularLocation>
        <location evidence="1">Cell membrane</location>
        <topology evidence="1">Multi-pass membrane protein</topology>
    </subcellularLocation>
</comment>
<evidence type="ECO:0000256" key="2">
    <source>
        <dbReference type="ARBA" id="ARBA00022475"/>
    </source>
</evidence>
<evidence type="ECO:0000256" key="3">
    <source>
        <dbReference type="ARBA" id="ARBA00022692"/>
    </source>
</evidence>
<evidence type="ECO:0000259" key="7">
    <source>
        <dbReference type="Pfam" id="PF02687"/>
    </source>
</evidence>
<feature type="transmembrane region" description="Helical" evidence="6">
    <location>
        <begin position="247"/>
        <end position="269"/>
    </location>
</feature>
<accession>A0A5B8RAM5</accession>
<dbReference type="AlphaFoldDB" id="A0A5B8RAM5"/>
<name>A0A5B8RAM5_9ZZZZ</name>
<evidence type="ECO:0000313" key="9">
    <source>
        <dbReference type="EMBL" id="QEA05113.1"/>
    </source>
</evidence>
<dbReference type="GO" id="GO:0005886">
    <property type="term" value="C:plasma membrane"/>
    <property type="evidence" value="ECO:0007669"/>
    <property type="project" value="UniProtKB-SubCell"/>
</dbReference>
<evidence type="ECO:0000259" key="8">
    <source>
        <dbReference type="Pfam" id="PF12704"/>
    </source>
</evidence>
<feature type="transmembrane region" description="Helical" evidence="6">
    <location>
        <begin position="464"/>
        <end position="487"/>
    </location>
</feature>
<dbReference type="InterPro" id="IPR003838">
    <property type="entry name" value="ABC3_permease_C"/>
</dbReference>
<keyword evidence="5 6" id="KW-0472">Membrane</keyword>
<evidence type="ECO:0000256" key="5">
    <source>
        <dbReference type="ARBA" id="ARBA00023136"/>
    </source>
</evidence>
<keyword evidence="2" id="KW-1003">Cell membrane</keyword>
<feature type="transmembrane region" description="Helical" evidence="6">
    <location>
        <begin position="732"/>
        <end position="763"/>
    </location>
</feature>
<dbReference type="Pfam" id="PF12704">
    <property type="entry name" value="MacB_PCD"/>
    <property type="match status" value="1"/>
</dbReference>
<proteinExistence type="predicted"/>
<dbReference type="EMBL" id="MN079095">
    <property type="protein sequence ID" value="QEA05113.1"/>
    <property type="molecule type" value="Genomic_DNA"/>
</dbReference>